<dbReference type="FunCoup" id="A0A448YS62">
    <property type="interactions" value="91"/>
</dbReference>
<dbReference type="Proteomes" id="UP000290900">
    <property type="component" value="Unassembled WGS sequence"/>
</dbReference>
<gene>
    <name evidence="2" type="ORF">BRENAR_LOCUS4472</name>
</gene>
<dbReference type="EMBL" id="CAACVR010000056">
    <property type="protein sequence ID" value="VEU23743.1"/>
    <property type="molecule type" value="Genomic_DNA"/>
</dbReference>
<evidence type="ECO:0000313" key="2">
    <source>
        <dbReference type="EMBL" id="VEU23743.1"/>
    </source>
</evidence>
<name>A0A448YS62_BRENA</name>
<dbReference type="STRING" id="13370.A0A448YS62"/>
<feature type="compositionally biased region" description="Acidic residues" evidence="1">
    <location>
        <begin position="316"/>
        <end position="326"/>
    </location>
</feature>
<evidence type="ECO:0000256" key="1">
    <source>
        <dbReference type="SAM" id="MobiDB-lite"/>
    </source>
</evidence>
<reference evidence="2 3" key="1">
    <citation type="submission" date="2018-12" db="EMBL/GenBank/DDBJ databases">
        <authorList>
            <person name="Tiukova I."/>
            <person name="Dainat J."/>
        </authorList>
    </citation>
    <scope>NUCLEOTIDE SEQUENCE [LARGE SCALE GENOMIC DNA]</scope>
</reference>
<feature type="compositionally biased region" description="Basic and acidic residues" evidence="1">
    <location>
        <begin position="152"/>
        <end position="165"/>
    </location>
</feature>
<protein>
    <submittedName>
        <fullName evidence="2">DEKNAAC104852</fullName>
    </submittedName>
</protein>
<feature type="compositionally biased region" description="Polar residues" evidence="1">
    <location>
        <begin position="371"/>
        <end position="404"/>
    </location>
</feature>
<feature type="compositionally biased region" description="Basic and acidic residues" evidence="1">
    <location>
        <begin position="327"/>
        <end position="353"/>
    </location>
</feature>
<sequence length="509" mass="55534">MSSSDNVSDIFRSSGGTFRSNSSGDPSLQGTRSHLLSRNISPSKSSLSSGELKRPQGPNANRLSMVSSYSGVVHNADVDTIRYVVTKTSPTKTSTVRESSGLMSELRTVGNESPTNSLKHSSGSQDLNKILHEDDDEEGISEPLVLPSTPKSNKEKEESPSKTPEKQQAVDIEIPIPARSTKRPNSVYLSPDVASPVNNFKDFSIDTSAIGPKKSRTGLMGPRSPPPSTPLPSPKKSDFESTVSLSPTRRRDSGARAHKSVNSTSSKLDIIMQEVEDLRSEMDEEGQSSSPKIVSQTASLMTSSDSFHTAHSPGFDWEDADDDEARDEYPAKKSPDEHSEGLRVQQELDRLERQSVSTLQTRRERAKASPHNFTSSRSHLSVITMTENANSNPNINGRTAANRLSSSSPRKVPSASPSFTSSVASDKKEEKKLKSFSYNTLARLLNATDGIVIGQEFASLGMPNEEKYLIERIVGSLSRLTANMMINPNRYDQSCARLEKVLNVLEGFD</sequence>
<dbReference type="InParanoid" id="A0A448YS62"/>
<feature type="compositionally biased region" description="Low complexity" evidence="1">
    <location>
        <begin position="405"/>
        <end position="424"/>
    </location>
</feature>
<keyword evidence="3" id="KW-1185">Reference proteome</keyword>
<feature type="region of interest" description="Disordered" evidence="1">
    <location>
        <begin position="1"/>
        <end position="65"/>
    </location>
</feature>
<dbReference type="AlphaFoldDB" id="A0A448YS62"/>
<feature type="region of interest" description="Disordered" evidence="1">
    <location>
        <begin position="90"/>
        <end position="426"/>
    </location>
</feature>
<feature type="compositionally biased region" description="Polar residues" evidence="1">
    <location>
        <begin position="14"/>
        <end position="34"/>
    </location>
</feature>
<feature type="compositionally biased region" description="Polar residues" evidence="1">
    <location>
        <begin position="287"/>
        <end position="309"/>
    </location>
</feature>
<accession>A0A448YS62</accession>
<dbReference type="OrthoDB" id="4067583at2759"/>
<feature type="compositionally biased region" description="Pro residues" evidence="1">
    <location>
        <begin position="223"/>
        <end position="233"/>
    </location>
</feature>
<proteinExistence type="predicted"/>
<feature type="compositionally biased region" description="Low complexity" evidence="1">
    <location>
        <begin position="36"/>
        <end position="50"/>
    </location>
</feature>
<evidence type="ECO:0000313" key="3">
    <source>
        <dbReference type="Proteomes" id="UP000290900"/>
    </source>
</evidence>
<feature type="compositionally biased region" description="Polar residues" evidence="1">
    <location>
        <begin position="110"/>
        <end position="127"/>
    </location>
</feature>
<organism evidence="2 3">
    <name type="scientific">Brettanomyces naardenensis</name>
    <name type="common">Yeast</name>
    <dbReference type="NCBI Taxonomy" id="13370"/>
    <lineage>
        <taxon>Eukaryota</taxon>
        <taxon>Fungi</taxon>
        <taxon>Dikarya</taxon>
        <taxon>Ascomycota</taxon>
        <taxon>Saccharomycotina</taxon>
        <taxon>Pichiomycetes</taxon>
        <taxon>Pichiales</taxon>
        <taxon>Pichiaceae</taxon>
        <taxon>Brettanomyces</taxon>
    </lineage>
</organism>